<dbReference type="PANTHER" id="PTHR45987:SF4">
    <property type="entry name" value="LARGE RIBOSOMAL SUBUNIT PROTEIN BL12M"/>
    <property type="match status" value="1"/>
</dbReference>
<dbReference type="GO" id="GO:0003735">
    <property type="term" value="F:structural constituent of ribosome"/>
    <property type="evidence" value="ECO:0007669"/>
    <property type="project" value="InterPro"/>
</dbReference>
<feature type="domain" description="Large ribosomal subunit protein bL12 oligomerization" evidence="5">
    <location>
        <begin position="50"/>
        <end position="93"/>
    </location>
</feature>
<dbReference type="GO" id="GO:0005762">
    <property type="term" value="C:mitochondrial large ribosomal subunit"/>
    <property type="evidence" value="ECO:0007669"/>
    <property type="project" value="TreeGrafter"/>
</dbReference>
<dbReference type="OMA" id="LEDKWGV"/>
<dbReference type="InterPro" id="IPR000206">
    <property type="entry name" value="Ribosomal_bL12"/>
</dbReference>
<dbReference type="InterPro" id="IPR013823">
    <property type="entry name" value="Ribosomal_bL12_C"/>
</dbReference>
<evidence type="ECO:0000256" key="3">
    <source>
        <dbReference type="ARBA" id="ARBA00023274"/>
    </source>
</evidence>
<dbReference type="PANTHER" id="PTHR45987">
    <property type="entry name" value="39S RIBOSOMAL PROTEIN L12"/>
    <property type="match status" value="1"/>
</dbReference>
<dbReference type="InterPro" id="IPR008932">
    <property type="entry name" value="Ribosomal_bL12_oligo"/>
</dbReference>
<dbReference type="Proteomes" id="UP000095281">
    <property type="component" value="Unplaced"/>
</dbReference>
<dbReference type="FunFam" id="3.30.1390.10:FF:000001">
    <property type="entry name" value="50S ribosomal protein L7/L12"/>
    <property type="match status" value="1"/>
</dbReference>
<dbReference type="WBParaSite" id="MhA1_Contig239.frz3.gene36">
    <property type="protein sequence ID" value="MhA1_Contig239.frz3.gene36"/>
    <property type="gene ID" value="MhA1_Contig239.frz3.gene36"/>
</dbReference>
<sequence length="182" mass="20093">MLTRYAYFVLQSSKYCGFRFLSSAASAAEDTAPLEDLSKQVNERRVSSRIEELVDEIASLSLLDVADLNFALKKRLNISDQQMFPMTGMAVAPQTSQAGSMIQKEDDAPTKTSFAVKLSKYDESKKVALIKEVRACVQGLNLVQAKKLVESSPVEIKTDLGMKEAEELKSQLEKAGAICEIF</sequence>
<dbReference type="GO" id="GO:0003729">
    <property type="term" value="F:mRNA binding"/>
    <property type="evidence" value="ECO:0007669"/>
    <property type="project" value="TreeGrafter"/>
</dbReference>
<protein>
    <submittedName>
        <fullName evidence="7">Ribosomal_L12 domain-containing protein</fullName>
    </submittedName>
</protein>
<keyword evidence="3" id="KW-0687">Ribonucleoprotein</keyword>
<dbReference type="GO" id="GO:0006412">
    <property type="term" value="P:translation"/>
    <property type="evidence" value="ECO:0007669"/>
    <property type="project" value="InterPro"/>
</dbReference>
<feature type="domain" description="Large ribosomal subunit protein bL12 C-terminal" evidence="4">
    <location>
        <begin position="114"/>
        <end position="181"/>
    </location>
</feature>
<reference evidence="7" key="1">
    <citation type="submission" date="2016-11" db="UniProtKB">
        <authorList>
            <consortium name="WormBaseParasite"/>
        </authorList>
    </citation>
    <scope>IDENTIFICATION</scope>
</reference>
<dbReference type="Gene3D" id="1.20.5.710">
    <property type="entry name" value="Single helix bin"/>
    <property type="match status" value="1"/>
</dbReference>
<keyword evidence="2" id="KW-0689">Ribosomal protein</keyword>
<evidence type="ECO:0000259" key="4">
    <source>
        <dbReference type="Pfam" id="PF00542"/>
    </source>
</evidence>
<dbReference type="InterPro" id="IPR014719">
    <property type="entry name" value="Ribosomal_bL12_C/ClpS-like"/>
</dbReference>
<evidence type="ECO:0000313" key="6">
    <source>
        <dbReference type="Proteomes" id="UP000095281"/>
    </source>
</evidence>
<organism evidence="6 7">
    <name type="scientific">Meloidogyne hapla</name>
    <name type="common">Root-knot nematode worm</name>
    <dbReference type="NCBI Taxonomy" id="6305"/>
    <lineage>
        <taxon>Eukaryota</taxon>
        <taxon>Metazoa</taxon>
        <taxon>Ecdysozoa</taxon>
        <taxon>Nematoda</taxon>
        <taxon>Chromadorea</taxon>
        <taxon>Rhabditida</taxon>
        <taxon>Tylenchina</taxon>
        <taxon>Tylenchomorpha</taxon>
        <taxon>Tylenchoidea</taxon>
        <taxon>Meloidogynidae</taxon>
        <taxon>Meloidogyninae</taxon>
        <taxon>Meloidogyne</taxon>
    </lineage>
</organism>
<dbReference type="InterPro" id="IPR036235">
    <property type="entry name" value="Ribosomal_bL12_oligo_N_sf"/>
</dbReference>
<dbReference type="SUPFAM" id="SSF54736">
    <property type="entry name" value="ClpS-like"/>
    <property type="match status" value="1"/>
</dbReference>
<dbReference type="Pfam" id="PF00542">
    <property type="entry name" value="Ribosomal_L12"/>
    <property type="match status" value="1"/>
</dbReference>
<name>A0A1I8BGJ9_MELHA</name>
<dbReference type="Pfam" id="PF16320">
    <property type="entry name" value="Ribosomal_L12_N"/>
    <property type="match status" value="1"/>
</dbReference>
<keyword evidence="6" id="KW-1185">Reference proteome</keyword>
<dbReference type="Gene3D" id="3.30.1390.10">
    <property type="match status" value="1"/>
</dbReference>
<evidence type="ECO:0000259" key="5">
    <source>
        <dbReference type="Pfam" id="PF16320"/>
    </source>
</evidence>
<evidence type="ECO:0000256" key="2">
    <source>
        <dbReference type="ARBA" id="ARBA00022980"/>
    </source>
</evidence>
<comment type="similarity">
    <text evidence="1">Belongs to the bacterial ribosomal protein bL12 family.</text>
</comment>
<evidence type="ECO:0000256" key="1">
    <source>
        <dbReference type="ARBA" id="ARBA00007197"/>
    </source>
</evidence>
<proteinExistence type="inferred from homology"/>
<evidence type="ECO:0000313" key="7">
    <source>
        <dbReference type="WBParaSite" id="MhA1_Contig239.frz3.gene36"/>
    </source>
</evidence>
<dbReference type="AlphaFoldDB" id="A0A1I8BGJ9"/>
<accession>A0A1I8BGJ9</accession>
<dbReference type="SUPFAM" id="SSF48300">
    <property type="entry name" value="Ribosomal protein L7/12, oligomerisation (N-terminal) domain"/>
    <property type="match status" value="1"/>
</dbReference>